<proteinExistence type="predicted"/>
<dbReference type="Gramene" id="scaffold_800464.1">
    <property type="protein sequence ID" value="scaffold_800464.1"/>
    <property type="gene ID" value="scaffold_800464.1"/>
</dbReference>
<dbReference type="Pfam" id="PF24758">
    <property type="entry name" value="LRR_At5g56370"/>
    <property type="match status" value="1"/>
</dbReference>
<dbReference type="AlphaFoldDB" id="D7MLF2"/>
<dbReference type="HOGENOM" id="CLU_010721_1_1_1"/>
<evidence type="ECO:0000313" key="3">
    <source>
        <dbReference type="Proteomes" id="UP000008694"/>
    </source>
</evidence>
<dbReference type="InterPro" id="IPR050232">
    <property type="entry name" value="FBL13/AtMIF1-like"/>
</dbReference>
<reference evidence="3" key="1">
    <citation type="journal article" date="2011" name="Nat. Genet.">
        <title>The Arabidopsis lyrata genome sequence and the basis of rapid genome size change.</title>
        <authorList>
            <person name="Hu T.T."/>
            <person name="Pattyn P."/>
            <person name="Bakker E.G."/>
            <person name="Cao J."/>
            <person name="Cheng J.-F."/>
            <person name="Clark R.M."/>
            <person name="Fahlgren N."/>
            <person name="Fawcett J.A."/>
            <person name="Grimwood J."/>
            <person name="Gundlach H."/>
            <person name="Haberer G."/>
            <person name="Hollister J.D."/>
            <person name="Ossowski S."/>
            <person name="Ottilar R.P."/>
            <person name="Salamov A.A."/>
            <person name="Schneeberger K."/>
            <person name="Spannagl M."/>
            <person name="Wang X."/>
            <person name="Yang L."/>
            <person name="Nasrallah M.E."/>
            <person name="Bergelson J."/>
            <person name="Carrington J.C."/>
            <person name="Gaut B.S."/>
            <person name="Schmutz J."/>
            <person name="Mayer K.F.X."/>
            <person name="Van de Peer Y."/>
            <person name="Grigoriev I.V."/>
            <person name="Nordborg M."/>
            <person name="Weigel D."/>
            <person name="Guo Y.-L."/>
        </authorList>
    </citation>
    <scope>NUCLEOTIDE SEQUENCE [LARGE SCALE GENOMIC DNA]</scope>
    <source>
        <strain evidence="3">cv. MN47</strain>
    </source>
</reference>
<dbReference type="PANTHER" id="PTHR31900:SF33">
    <property type="entry name" value="PROTEIN WITH RNI-LIKE_FBD-LIKE DOMAIN"/>
    <property type="match status" value="1"/>
</dbReference>
<keyword evidence="3" id="KW-1185">Reference proteome</keyword>
<protein>
    <recommendedName>
        <fullName evidence="1">F-box/LRR-repeat protein 15/At3g58940/PEG3-like LRR domain-containing protein</fullName>
    </recommendedName>
</protein>
<evidence type="ECO:0000259" key="1">
    <source>
        <dbReference type="Pfam" id="PF24758"/>
    </source>
</evidence>
<dbReference type="PANTHER" id="PTHR31900">
    <property type="entry name" value="F-BOX/RNI SUPERFAMILY PROTEIN-RELATED"/>
    <property type="match status" value="1"/>
</dbReference>
<gene>
    <name evidence="2" type="ORF">ARALYDRAFT_917064</name>
</gene>
<dbReference type="Proteomes" id="UP000008694">
    <property type="component" value="Unassembled WGS sequence"/>
</dbReference>
<name>D7MLF2_ARALL</name>
<dbReference type="InterPro" id="IPR032675">
    <property type="entry name" value="LRR_dom_sf"/>
</dbReference>
<evidence type="ECO:0000313" key="2">
    <source>
        <dbReference type="EMBL" id="EFH41573.1"/>
    </source>
</evidence>
<dbReference type="Gene3D" id="3.80.10.10">
    <property type="entry name" value="Ribonuclease Inhibitor"/>
    <property type="match status" value="1"/>
</dbReference>
<dbReference type="SUPFAM" id="SSF52047">
    <property type="entry name" value="RNI-like"/>
    <property type="match status" value="1"/>
</dbReference>
<dbReference type="InterPro" id="IPR055411">
    <property type="entry name" value="LRR_FXL15/At3g58940/PEG3-like"/>
</dbReference>
<organism evidence="3">
    <name type="scientific">Arabidopsis lyrata subsp. lyrata</name>
    <name type="common">Lyre-leaved rock-cress</name>
    <dbReference type="NCBI Taxonomy" id="81972"/>
    <lineage>
        <taxon>Eukaryota</taxon>
        <taxon>Viridiplantae</taxon>
        <taxon>Streptophyta</taxon>
        <taxon>Embryophyta</taxon>
        <taxon>Tracheophyta</taxon>
        <taxon>Spermatophyta</taxon>
        <taxon>Magnoliopsida</taxon>
        <taxon>eudicotyledons</taxon>
        <taxon>Gunneridae</taxon>
        <taxon>Pentapetalae</taxon>
        <taxon>rosids</taxon>
        <taxon>malvids</taxon>
        <taxon>Brassicales</taxon>
        <taxon>Brassicaceae</taxon>
        <taxon>Camelineae</taxon>
        <taxon>Arabidopsis</taxon>
    </lineage>
</organism>
<dbReference type="EMBL" id="GL348720">
    <property type="protein sequence ID" value="EFH41573.1"/>
    <property type="molecule type" value="Genomic_DNA"/>
</dbReference>
<accession>D7MLF2</accession>
<sequence>MEEYDYINVPGLKLRTSEFPNPCEEGFARFMDRFMEFNCQSHLEKFEITYFECNGYRDRFMDLIGTVVDRGIQHLDVLMYTCNRNDFIRQNIYKSKTLVSLNLVNIELKKPEFVVSLPCLKIMRLCNVCYGEDGPIVVEKLISGCPVLEDLQLLRPFGILNQKVLLFLRIRSQTLKSLQVSFTPFINTRGTDFSVEIDTPQLKYMTVEQCHSDSIMVKKLSSLFRIDIGSKLHPLRHFDFNIFRDFLTGISSVRHMIIWERTLKV</sequence>
<feature type="domain" description="F-box/LRR-repeat protein 15/At3g58940/PEG3-like LRR" evidence="1">
    <location>
        <begin position="66"/>
        <end position="208"/>
    </location>
</feature>